<proteinExistence type="predicted"/>
<protein>
    <recommendedName>
        <fullName evidence="6">Lipoprotein</fullName>
    </recommendedName>
</protein>
<feature type="compositionally biased region" description="Low complexity" evidence="2">
    <location>
        <begin position="20"/>
        <end position="34"/>
    </location>
</feature>
<gene>
    <name evidence="4" type="ORF">HG543_28255</name>
</gene>
<evidence type="ECO:0000256" key="1">
    <source>
        <dbReference type="SAM" id="Coils"/>
    </source>
</evidence>
<accession>A0A848LLM6</accession>
<evidence type="ECO:0000313" key="4">
    <source>
        <dbReference type="EMBL" id="NMO18727.1"/>
    </source>
</evidence>
<comment type="caution">
    <text evidence="4">The sequence shown here is derived from an EMBL/GenBank/DDBJ whole genome shotgun (WGS) entry which is preliminary data.</text>
</comment>
<evidence type="ECO:0000256" key="3">
    <source>
        <dbReference type="SAM" id="SignalP"/>
    </source>
</evidence>
<keyword evidence="5" id="KW-1185">Reference proteome</keyword>
<organism evidence="4 5">
    <name type="scientific">Pyxidicoccus fallax</name>
    <dbReference type="NCBI Taxonomy" id="394095"/>
    <lineage>
        <taxon>Bacteria</taxon>
        <taxon>Pseudomonadati</taxon>
        <taxon>Myxococcota</taxon>
        <taxon>Myxococcia</taxon>
        <taxon>Myxococcales</taxon>
        <taxon>Cystobacterineae</taxon>
        <taxon>Myxococcaceae</taxon>
        <taxon>Pyxidicoccus</taxon>
    </lineage>
</organism>
<dbReference type="RefSeq" id="WP_169347992.1">
    <property type="nucleotide sequence ID" value="NZ_JABBJJ010000151.1"/>
</dbReference>
<sequence>MKPARLLALPLLLCACATSSPRSPAPRAADTTPPTEQPLPAAPPEAPAASAPRETRELAGEEKEKVLGRLDLLDQEVDRVWLESCPLAPGRSELLRASAGTFDEGGLPWDIELYAPRLDGEVLAVFEDRRRRYPPQGEEEPPWEVRCRPGGLDLGYPDDLVALHLDENGLWFDPRWGRELPARLDRASDATLAHFDAVLVAVRKGTGVDTDADEAAEALLRVLLARAERSLRAAKPSDAGAVLDRAREVLSRASKEEAPWASSLQARARAAELALLRLRLTEAEQALDAENDLLAGARLDAVHATLSAAPAEEPWTSLGARASALSGRVAAARARAPLWVAARHKVGRLSSFPSVPTDDPEDGPDLFWRGGELCVRQTERAGRMRCVDAATRRWKGREPYVSPLSGGWQLSVEEPAKHQWRILLSIPEGGAKQWNHLDWPGHLRVVARGREYDFVIVAERPAGDTSTVDAPPRVEGLESHDLARGPGSLLAGGGELYFAAPDELRATHVEGRSWRFSPGIPDAPKGCAREPLVSPDGKWAACAVDLSSEADPREAYALWLLELVRE</sequence>
<evidence type="ECO:0000256" key="2">
    <source>
        <dbReference type="SAM" id="MobiDB-lite"/>
    </source>
</evidence>
<feature type="chain" id="PRO_5032999518" description="Lipoprotein" evidence="3">
    <location>
        <begin position="25"/>
        <end position="566"/>
    </location>
</feature>
<feature type="region of interest" description="Disordered" evidence="2">
    <location>
        <begin position="20"/>
        <end position="60"/>
    </location>
</feature>
<dbReference type="Proteomes" id="UP000518300">
    <property type="component" value="Unassembled WGS sequence"/>
</dbReference>
<keyword evidence="1" id="KW-0175">Coiled coil</keyword>
<evidence type="ECO:0000313" key="5">
    <source>
        <dbReference type="Proteomes" id="UP000518300"/>
    </source>
</evidence>
<dbReference type="PROSITE" id="PS51257">
    <property type="entry name" value="PROKAR_LIPOPROTEIN"/>
    <property type="match status" value="1"/>
</dbReference>
<reference evidence="4 5" key="1">
    <citation type="submission" date="2020-04" db="EMBL/GenBank/DDBJ databases">
        <title>Draft genome of Pyxidicoccus fallax type strain.</title>
        <authorList>
            <person name="Whitworth D.E."/>
        </authorList>
    </citation>
    <scope>NUCLEOTIDE SEQUENCE [LARGE SCALE GENOMIC DNA]</scope>
    <source>
        <strain evidence="4 5">DSM 14698</strain>
    </source>
</reference>
<feature type="compositionally biased region" description="Pro residues" evidence="2">
    <location>
        <begin position="35"/>
        <end position="46"/>
    </location>
</feature>
<feature type="coiled-coil region" evidence="1">
    <location>
        <begin position="273"/>
        <end position="300"/>
    </location>
</feature>
<name>A0A848LLM6_9BACT</name>
<evidence type="ECO:0008006" key="6">
    <source>
        <dbReference type="Google" id="ProtNLM"/>
    </source>
</evidence>
<dbReference type="AlphaFoldDB" id="A0A848LLM6"/>
<feature type="signal peptide" evidence="3">
    <location>
        <begin position="1"/>
        <end position="24"/>
    </location>
</feature>
<dbReference type="EMBL" id="JABBJJ010000151">
    <property type="protein sequence ID" value="NMO18727.1"/>
    <property type="molecule type" value="Genomic_DNA"/>
</dbReference>
<keyword evidence="3" id="KW-0732">Signal</keyword>